<feature type="transmembrane region" description="Helical" evidence="6">
    <location>
        <begin position="168"/>
        <end position="186"/>
    </location>
</feature>
<dbReference type="Proteomes" id="UP000319576">
    <property type="component" value="Chromosome"/>
</dbReference>
<dbReference type="Gene3D" id="1.20.1250.20">
    <property type="entry name" value="MFS general substrate transporter like domains"/>
    <property type="match status" value="2"/>
</dbReference>
<dbReference type="OrthoDB" id="243622at2"/>
<reference evidence="8 9" key="1">
    <citation type="submission" date="2019-02" db="EMBL/GenBank/DDBJ databases">
        <title>Deep-cultivation of Planctomycetes and their phenomic and genomic characterization uncovers novel biology.</title>
        <authorList>
            <person name="Wiegand S."/>
            <person name="Jogler M."/>
            <person name="Boedeker C."/>
            <person name="Pinto D."/>
            <person name="Vollmers J."/>
            <person name="Rivas-Marin E."/>
            <person name="Kohn T."/>
            <person name="Peeters S.H."/>
            <person name="Heuer A."/>
            <person name="Rast P."/>
            <person name="Oberbeckmann S."/>
            <person name="Bunk B."/>
            <person name="Jeske O."/>
            <person name="Meyerdierks A."/>
            <person name="Storesund J.E."/>
            <person name="Kallscheuer N."/>
            <person name="Luecker S."/>
            <person name="Lage O.M."/>
            <person name="Pohl T."/>
            <person name="Merkel B.J."/>
            <person name="Hornburger P."/>
            <person name="Mueller R.-W."/>
            <person name="Bruemmer F."/>
            <person name="Labrenz M."/>
            <person name="Spormann A.M."/>
            <person name="Op den Camp H."/>
            <person name="Overmann J."/>
            <person name="Amann R."/>
            <person name="Jetten M.S.M."/>
            <person name="Mascher T."/>
            <person name="Medema M.H."/>
            <person name="Devos D.P."/>
            <person name="Kaster A.-K."/>
            <person name="Ovreas L."/>
            <person name="Rohde M."/>
            <person name="Galperin M.Y."/>
            <person name="Jogler C."/>
        </authorList>
    </citation>
    <scope>NUCLEOTIDE SEQUENCE [LARGE SCALE GENOMIC DNA]</scope>
    <source>
        <strain evidence="8 9">ETA_A1</strain>
    </source>
</reference>
<protein>
    <submittedName>
        <fullName evidence="8">Putative galactarate transporter</fullName>
    </submittedName>
</protein>
<evidence type="ECO:0000313" key="9">
    <source>
        <dbReference type="Proteomes" id="UP000319576"/>
    </source>
</evidence>
<dbReference type="AlphaFoldDB" id="A0A517XYZ0"/>
<feature type="transmembrane region" description="Helical" evidence="6">
    <location>
        <begin position="136"/>
        <end position="156"/>
    </location>
</feature>
<keyword evidence="4 6" id="KW-1133">Transmembrane helix</keyword>
<keyword evidence="9" id="KW-1185">Reference proteome</keyword>
<proteinExistence type="predicted"/>
<feature type="transmembrane region" description="Helical" evidence="6">
    <location>
        <begin position="308"/>
        <end position="325"/>
    </location>
</feature>
<feature type="transmembrane region" description="Helical" evidence="6">
    <location>
        <begin position="285"/>
        <end position="302"/>
    </location>
</feature>
<gene>
    <name evidence="8" type="primary">garP</name>
    <name evidence="8" type="ORF">ETAA1_46960</name>
</gene>
<dbReference type="PANTHER" id="PTHR23505:SF79">
    <property type="entry name" value="PROTEIN SPINSTER"/>
    <property type="match status" value="1"/>
</dbReference>
<dbReference type="EMBL" id="CP036273">
    <property type="protein sequence ID" value="QDU22711.1"/>
    <property type="molecule type" value="Genomic_DNA"/>
</dbReference>
<accession>A0A517XYZ0</accession>
<evidence type="ECO:0000256" key="5">
    <source>
        <dbReference type="ARBA" id="ARBA00023136"/>
    </source>
</evidence>
<dbReference type="KEGG" id="uli:ETAA1_46960"/>
<organism evidence="8 9">
    <name type="scientific">Urbifossiella limnaea</name>
    <dbReference type="NCBI Taxonomy" id="2528023"/>
    <lineage>
        <taxon>Bacteria</taxon>
        <taxon>Pseudomonadati</taxon>
        <taxon>Planctomycetota</taxon>
        <taxon>Planctomycetia</taxon>
        <taxon>Gemmatales</taxon>
        <taxon>Gemmataceae</taxon>
        <taxon>Urbifossiella</taxon>
    </lineage>
</organism>
<keyword evidence="3 6" id="KW-0812">Transmembrane</keyword>
<feature type="transmembrane region" description="Helical" evidence="6">
    <location>
        <begin position="106"/>
        <end position="124"/>
    </location>
</feature>
<evidence type="ECO:0000256" key="3">
    <source>
        <dbReference type="ARBA" id="ARBA00022692"/>
    </source>
</evidence>
<dbReference type="InterPro" id="IPR020846">
    <property type="entry name" value="MFS_dom"/>
</dbReference>
<feature type="transmembrane region" description="Helical" evidence="6">
    <location>
        <begin position="48"/>
        <end position="69"/>
    </location>
</feature>
<evidence type="ECO:0000256" key="2">
    <source>
        <dbReference type="ARBA" id="ARBA00022448"/>
    </source>
</evidence>
<feature type="transmembrane region" description="Helical" evidence="6">
    <location>
        <begin position="76"/>
        <end position="94"/>
    </location>
</feature>
<feature type="domain" description="Major facilitator superfamily (MFS) profile" evidence="7">
    <location>
        <begin position="9"/>
        <end position="400"/>
    </location>
</feature>
<evidence type="ECO:0000256" key="4">
    <source>
        <dbReference type="ARBA" id="ARBA00022989"/>
    </source>
</evidence>
<feature type="transmembrane region" description="Helical" evidence="6">
    <location>
        <begin position="346"/>
        <end position="364"/>
    </location>
</feature>
<comment type="subcellular location">
    <subcellularLocation>
        <location evidence="1">Membrane</location>
        <topology evidence="1">Multi-pass membrane protein</topology>
    </subcellularLocation>
</comment>
<dbReference type="GO" id="GO:0022857">
    <property type="term" value="F:transmembrane transporter activity"/>
    <property type="evidence" value="ECO:0007669"/>
    <property type="project" value="InterPro"/>
</dbReference>
<evidence type="ECO:0000259" key="7">
    <source>
        <dbReference type="PROSITE" id="PS50850"/>
    </source>
</evidence>
<evidence type="ECO:0000256" key="1">
    <source>
        <dbReference type="ARBA" id="ARBA00004141"/>
    </source>
</evidence>
<dbReference type="InterPro" id="IPR044770">
    <property type="entry name" value="MFS_spinster-like"/>
</dbReference>
<keyword evidence="2" id="KW-0813">Transport</keyword>
<sequence length="405" mass="43478">MTLRTAWLAVALLWPVALLNYLDRQLLAAMKFSVMGDVPDVMNDANWGYMLGQFKWVYAVLSPFGGYLADRFSRRVVIASSLFAWSAVTFWTGHVHTYQELLWTRTFMGISEAFYIPAALALIADYHTGRTRSRAVGVHQTAIYCGLILGGFGGHAADAPELGWRTTFAALGLVGIAYALPLLLLLKDAPRTHSDDERPGPETAFLELLRNPSFLLLVLVFTLPAIAAWVVRDWMPAILKDRFALGQGTAGVSATLYVNVAAFAGAFLGGWAADRAARRTPRGRTAVSAVGIALLVPASFGIGNAPTLAVAVAFLMLFGLGWGVFDGNNMPILSQIVRPELRATGYGVMNLVSISCGGFADWGFGALRDAQTPLNLIFGAFAGTAVLSVVLVLLIRPRQDGAGAP</sequence>
<dbReference type="InterPro" id="IPR011701">
    <property type="entry name" value="MFS"/>
</dbReference>
<name>A0A517XYZ0_9BACT</name>
<dbReference type="PROSITE" id="PS50850">
    <property type="entry name" value="MFS"/>
    <property type="match status" value="1"/>
</dbReference>
<dbReference type="GO" id="GO:0016020">
    <property type="term" value="C:membrane"/>
    <property type="evidence" value="ECO:0007669"/>
    <property type="project" value="UniProtKB-SubCell"/>
</dbReference>
<feature type="transmembrane region" description="Helical" evidence="6">
    <location>
        <begin position="251"/>
        <end position="273"/>
    </location>
</feature>
<dbReference type="RefSeq" id="WP_145242664.1">
    <property type="nucleotide sequence ID" value="NZ_CP036273.1"/>
</dbReference>
<feature type="transmembrane region" description="Helical" evidence="6">
    <location>
        <begin position="214"/>
        <end position="231"/>
    </location>
</feature>
<evidence type="ECO:0000313" key="8">
    <source>
        <dbReference type="EMBL" id="QDU22711.1"/>
    </source>
</evidence>
<dbReference type="PANTHER" id="PTHR23505">
    <property type="entry name" value="SPINSTER"/>
    <property type="match status" value="1"/>
</dbReference>
<feature type="transmembrane region" description="Helical" evidence="6">
    <location>
        <begin position="376"/>
        <end position="395"/>
    </location>
</feature>
<dbReference type="InterPro" id="IPR036259">
    <property type="entry name" value="MFS_trans_sf"/>
</dbReference>
<dbReference type="SUPFAM" id="SSF103473">
    <property type="entry name" value="MFS general substrate transporter"/>
    <property type="match status" value="1"/>
</dbReference>
<evidence type="ECO:0000256" key="6">
    <source>
        <dbReference type="SAM" id="Phobius"/>
    </source>
</evidence>
<keyword evidence="5 6" id="KW-0472">Membrane</keyword>
<dbReference type="Pfam" id="PF07690">
    <property type="entry name" value="MFS_1"/>
    <property type="match status" value="1"/>
</dbReference>